<gene>
    <name evidence="1" type="ORF">F5147DRAFT_587027</name>
</gene>
<keyword evidence="2" id="KW-1185">Reference proteome</keyword>
<dbReference type="AlphaFoldDB" id="A0A9P7JMH6"/>
<dbReference type="Proteomes" id="UP000823399">
    <property type="component" value="Unassembled WGS sequence"/>
</dbReference>
<comment type="caution">
    <text evidence="1">The sequence shown here is derived from an EMBL/GenBank/DDBJ whole genome shotgun (WGS) entry which is preliminary data.</text>
</comment>
<dbReference type="OrthoDB" id="2674500at2759"/>
<evidence type="ECO:0000313" key="1">
    <source>
        <dbReference type="EMBL" id="KAG2089748.1"/>
    </source>
</evidence>
<sequence>MSPEECRWLEALAHQHNTFDSMDYDNDNTDFKNVLDGTHSIDISHAGDEFQDLAREIYKDFDHIQQHVNAFDQQLFALTDAYLKWSYGCAQHRFKDFMEVHRNAQSQSDPNSGVWDVQVVDIFCKFHFRTTSIG</sequence>
<protein>
    <submittedName>
        <fullName evidence="1">Uncharacterized protein</fullName>
    </submittedName>
</protein>
<accession>A0A9P7JMH6</accession>
<evidence type="ECO:0000313" key="2">
    <source>
        <dbReference type="Proteomes" id="UP000823399"/>
    </source>
</evidence>
<reference evidence="1" key="1">
    <citation type="journal article" date="2020" name="New Phytol.">
        <title>Comparative genomics reveals dynamic genome evolution in host specialist ectomycorrhizal fungi.</title>
        <authorList>
            <person name="Lofgren L.A."/>
            <person name="Nguyen N.H."/>
            <person name="Vilgalys R."/>
            <person name="Ruytinx J."/>
            <person name="Liao H.L."/>
            <person name="Branco S."/>
            <person name="Kuo A."/>
            <person name="LaButti K."/>
            <person name="Lipzen A."/>
            <person name="Andreopoulos W."/>
            <person name="Pangilinan J."/>
            <person name="Riley R."/>
            <person name="Hundley H."/>
            <person name="Na H."/>
            <person name="Barry K."/>
            <person name="Grigoriev I.V."/>
            <person name="Stajich J.E."/>
            <person name="Kennedy P.G."/>
        </authorList>
    </citation>
    <scope>NUCLEOTIDE SEQUENCE</scope>
    <source>
        <strain evidence="1">FC423</strain>
    </source>
</reference>
<proteinExistence type="predicted"/>
<dbReference type="EMBL" id="JABBWM010000109">
    <property type="protein sequence ID" value="KAG2089748.1"/>
    <property type="molecule type" value="Genomic_DNA"/>
</dbReference>
<dbReference type="RefSeq" id="XP_041286000.1">
    <property type="nucleotide sequence ID" value="XM_041431962.1"/>
</dbReference>
<organism evidence="1 2">
    <name type="scientific">Suillus discolor</name>
    <dbReference type="NCBI Taxonomy" id="1912936"/>
    <lineage>
        <taxon>Eukaryota</taxon>
        <taxon>Fungi</taxon>
        <taxon>Dikarya</taxon>
        <taxon>Basidiomycota</taxon>
        <taxon>Agaricomycotina</taxon>
        <taxon>Agaricomycetes</taxon>
        <taxon>Agaricomycetidae</taxon>
        <taxon>Boletales</taxon>
        <taxon>Suillineae</taxon>
        <taxon>Suillaceae</taxon>
        <taxon>Suillus</taxon>
    </lineage>
</organism>
<name>A0A9P7JMH6_9AGAM</name>
<dbReference type="GeneID" id="64694221"/>